<dbReference type="VEuPathDB" id="TrichDB:TVAGG3_0182880"/>
<dbReference type="Proteomes" id="UP000001542">
    <property type="component" value="Unassembled WGS sequence"/>
</dbReference>
<evidence type="ECO:0000259" key="1">
    <source>
        <dbReference type="Pfam" id="PF08719"/>
    </source>
</evidence>
<evidence type="ECO:0000313" key="3">
    <source>
        <dbReference type="Proteomes" id="UP000001542"/>
    </source>
</evidence>
<dbReference type="Gene3D" id="1.10.357.40">
    <property type="entry name" value="YbiA-like"/>
    <property type="match status" value="1"/>
</dbReference>
<dbReference type="RefSeq" id="XP_001316875.1">
    <property type="nucleotide sequence ID" value="XM_001316840.1"/>
</dbReference>
<dbReference type="VEuPathDB" id="TrichDB:TVAG_227690"/>
<accession>A2ERS1</accession>
<dbReference type="EMBL" id="DS113469">
    <property type="protein sequence ID" value="EAY04652.1"/>
    <property type="molecule type" value="Genomic_DNA"/>
</dbReference>
<dbReference type="Pfam" id="PF08719">
    <property type="entry name" value="NADAR"/>
    <property type="match status" value="1"/>
</dbReference>
<dbReference type="SUPFAM" id="SSF143990">
    <property type="entry name" value="YbiA-like"/>
    <property type="match status" value="1"/>
</dbReference>
<organism evidence="2 3">
    <name type="scientific">Trichomonas vaginalis (strain ATCC PRA-98 / G3)</name>
    <dbReference type="NCBI Taxonomy" id="412133"/>
    <lineage>
        <taxon>Eukaryota</taxon>
        <taxon>Metamonada</taxon>
        <taxon>Parabasalia</taxon>
        <taxon>Trichomonadida</taxon>
        <taxon>Trichomonadidae</taxon>
        <taxon>Trichomonas</taxon>
    </lineage>
</organism>
<protein>
    <recommendedName>
        <fullName evidence="1">NADAR domain-containing protein</fullName>
    </recommendedName>
</protein>
<reference evidence="2" key="1">
    <citation type="submission" date="2006-10" db="EMBL/GenBank/DDBJ databases">
        <authorList>
            <person name="Amadeo P."/>
            <person name="Zhao Q."/>
            <person name="Wortman J."/>
            <person name="Fraser-Liggett C."/>
            <person name="Carlton J."/>
        </authorList>
    </citation>
    <scope>NUCLEOTIDE SEQUENCE</scope>
    <source>
        <strain evidence="2">G3</strain>
    </source>
</reference>
<reference evidence="2" key="2">
    <citation type="journal article" date="2007" name="Science">
        <title>Draft genome sequence of the sexually transmitted pathogen Trichomonas vaginalis.</title>
        <authorList>
            <person name="Carlton J.M."/>
            <person name="Hirt R.P."/>
            <person name="Silva J.C."/>
            <person name="Delcher A.L."/>
            <person name="Schatz M."/>
            <person name="Zhao Q."/>
            <person name="Wortman J.R."/>
            <person name="Bidwell S.L."/>
            <person name="Alsmark U.C.M."/>
            <person name="Besteiro S."/>
            <person name="Sicheritz-Ponten T."/>
            <person name="Noel C.J."/>
            <person name="Dacks J.B."/>
            <person name="Foster P.G."/>
            <person name="Simillion C."/>
            <person name="Van de Peer Y."/>
            <person name="Miranda-Saavedra D."/>
            <person name="Barton G.J."/>
            <person name="Westrop G.D."/>
            <person name="Mueller S."/>
            <person name="Dessi D."/>
            <person name="Fiori P.L."/>
            <person name="Ren Q."/>
            <person name="Paulsen I."/>
            <person name="Zhang H."/>
            <person name="Bastida-Corcuera F.D."/>
            <person name="Simoes-Barbosa A."/>
            <person name="Brown M.T."/>
            <person name="Hayes R.D."/>
            <person name="Mukherjee M."/>
            <person name="Okumura C.Y."/>
            <person name="Schneider R."/>
            <person name="Smith A.J."/>
            <person name="Vanacova S."/>
            <person name="Villalvazo M."/>
            <person name="Haas B.J."/>
            <person name="Pertea M."/>
            <person name="Feldblyum T.V."/>
            <person name="Utterback T.R."/>
            <person name="Shu C.L."/>
            <person name="Osoegawa K."/>
            <person name="de Jong P.J."/>
            <person name="Hrdy I."/>
            <person name="Horvathova L."/>
            <person name="Zubacova Z."/>
            <person name="Dolezal P."/>
            <person name="Malik S.B."/>
            <person name="Logsdon J.M. Jr."/>
            <person name="Henze K."/>
            <person name="Gupta A."/>
            <person name="Wang C.C."/>
            <person name="Dunne R.L."/>
            <person name="Upcroft J.A."/>
            <person name="Upcroft P."/>
            <person name="White O."/>
            <person name="Salzberg S.L."/>
            <person name="Tang P."/>
            <person name="Chiu C.-H."/>
            <person name="Lee Y.-S."/>
            <person name="Embley T.M."/>
            <person name="Coombs G.H."/>
            <person name="Mottram J.C."/>
            <person name="Tachezy J."/>
            <person name="Fraser-Liggett C.M."/>
            <person name="Johnson P.J."/>
        </authorList>
    </citation>
    <scope>NUCLEOTIDE SEQUENCE [LARGE SCALE GENOMIC DNA]</scope>
    <source>
        <strain evidence="2">G3</strain>
    </source>
</reference>
<dbReference type="InterPro" id="IPR037238">
    <property type="entry name" value="YbiA-like_sf"/>
</dbReference>
<dbReference type="OrthoDB" id="206452at2759"/>
<dbReference type="InParanoid" id="A2ERS1"/>
<feature type="domain" description="NADAR" evidence="1">
    <location>
        <begin position="6"/>
        <end position="141"/>
    </location>
</feature>
<dbReference type="CDD" id="cd15457">
    <property type="entry name" value="NADAR"/>
    <property type="match status" value="1"/>
</dbReference>
<sequence length="159" mass="18630">MINIYYSTNENAELSNFAIRPFIINGVRYDSVEQYFQIMKFKIEAVYTYDKDSEEGRKSKEKIDSLIQKMQNTKSGSLLKKLGNTRIKNAKFNSGLWTQESQNVMREGIFESFKQNPPFLKKLLETGDATLTHNQDKSRWGKLFPKILMEVREQLKESQ</sequence>
<keyword evidence="3" id="KW-1185">Reference proteome</keyword>
<gene>
    <name evidence="2" type="ORF">TVAG_227690</name>
</gene>
<dbReference type="AlphaFoldDB" id="A2ERS1"/>
<dbReference type="SMR" id="A2ERS1"/>
<proteinExistence type="predicted"/>
<evidence type="ECO:0000313" key="2">
    <source>
        <dbReference type="EMBL" id="EAY04652.1"/>
    </source>
</evidence>
<dbReference type="KEGG" id="tva:4762515"/>
<name>A2ERS1_TRIV3</name>
<dbReference type="InterPro" id="IPR012816">
    <property type="entry name" value="NADAR"/>
</dbReference>